<dbReference type="PANTHER" id="PTHR13439">
    <property type="entry name" value="CT120 PROTEIN"/>
    <property type="match status" value="1"/>
</dbReference>
<evidence type="ECO:0000313" key="10">
    <source>
        <dbReference type="Proteomes" id="UP000245946"/>
    </source>
</evidence>
<dbReference type="AlphaFoldDB" id="A0A316ZH79"/>
<dbReference type="GO" id="GO:0055088">
    <property type="term" value="P:lipid homeostasis"/>
    <property type="evidence" value="ECO:0007669"/>
    <property type="project" value="TreeGrafter"/>
</dbReference>
<dbReference type="SMART" id="SM00724">
    <property type="entry name" value="TLC"/>
    <property type="match status" value="1"/>
</dbReference>
<keyword evidence="10" id="KW-1185">Reference proteome</keyword>
<evidence type="ECO:0000259" key="8">
    <source>
        <dbReference type="PROSITE" id="PS50922"/>
    </source>
</evidence>
<feature type="compositionally biased region" description="Low complexity" evidence="6">
    <location>
        <begin position="285"/>
        <end position="296"/>
    </location>
</feature>
<dbReference type="Proteomes" id="UP000245946">
    <property type="component" value="Unassembled WGS sequence"/>
</dbReference>
<feature type="transmembrane region" description="Helical" evidence="7">
    <location>
        <begin position="71"/>
        <end position="91"/>
    </location>
</feature>
<feature type="transmembrane region" description="Helical" evidence="7">
    <location>
        <begin position="20"/>
        <end position="42"/>
    </location>
</feature>
<comment type="subcellular location">
    <subcellularLocation>
        <location evidence="1">Membrane</location>
        <topology evidence="1">Multi-pass membrane protein</topology>
    </subcellularLocation>
</comment>
<dbReference type="GeneID" id="37268316"/>
<dbReference type="InterPro" id="IPR050846">
    <property type="entry name" value="TLCD"/>
</dbReference>
<gene>
    <name evidence="9" type="ORF">FA09DRAFT_314588</name>
</gene>
<reference evidence="9 10" key="1">
    <citation type="journal article" date="2018" name="Mol. Biol. Evol.">
        <title>Broad Genomic Sampling Reveals a Smut Pathogenic Ancestry of the Fungal Clade Ustilaginomycotina.</title>
        <authorList>
            <person name="Kijpornyongpan T."/>
            <person name="Mondo S.J."/>
            <person name="Barry K."/>
            <person name="Sandor L."/>
            <person name="Lee J."/>
            <person name="Lipzen A."/>
            <person name="Pangilinan J."/>
            <person name="LaButti K."/>
            <person name="Hainaut M."/>
            <person name="Henrissat B."/>
            <person name="Grigoriev I.V."/>
            <person name="Spatafora J.W."/>
            <person name="Aime M.C."/>
        </authorList>
    </citation>
    <scope>NUCLEOTIDE SEQUENCE [LARGE SCALE GENOMIC DNA]</scope>
    <source>
        <strain evidence="9 10">MCA 4186</strain>
    </source>
</reference>
<dbReference type="Pfam" id="PF03798">
    <property type="entry name" value="TRAM_LAG1_CLN8"/>
    <property type="match status" value="1"/>
</dbReference>
<feature type="transmembrane region" description="Helical" evidence="7">
    <location>
        <begin position="138"/>
        <end position="157"/>
    </location>
</feature>
<sequence length="340" mass="37994">MVAFSIPDAGALVQPLADRFGLSVLPLHAGTIVKSLAFWVSLQLLSSHLSPRLFPTIYPQLKRSTRISWDVHFVALVHAALITPLCAKVWYDVYSDPTHPMAQRRIYGYTYEAGTVYAIAIGYFIWDSVVSILYDGPAFVAHGLVALSAFVLAYRPIFIYDGLGFLLWELSTPFLNIHWFLDKCGKTGSRAQLINAVFLLSTYVLARLTFGVYNSYSWFMEVNFPAVPHVPAIPMSYRVYYTVGNITLNTLNFVWFRAMIRAVQKRFTTKPDDSSKKIDPKAVAQGKQGVKLGVQGSSDEPFEKEAGVGRPGREAFERADVGSYGGDREARWRKAAKSKS</sequence>
<evidence type="ECO:0000256" key="2">
    <source>
        <dbReference type="ARBA" id="ARBA00022692"/>
    </source>
</evidence>
<feature type="domain" description="TLC" evidence="8">
    <location>
        <begin position="64"/>
        <end position="268"/>
    </location>
</feature>
<accession>A0A316ZH79</accession>
<dbReference type="PROSITE" id="PS50922">
    <property type="entry name" value="TLC"/>
    <property type="match status" value="1"/>
</dbReference>
<dbReference type="RefSeq" id="XP_025601128.1">
    <property type="nucleotide sequence ID" value="XM_025740772.1"/>
</dbReference>
<dbReference type="GO" id="GO:0016020">
    <property type="term" value="C:membrane"/>
    <property type="evidence" value="ECO:0007669"/>
    <property type="project" value="UniProtKB-SubCell"/>
</dbReference>
<evidence type="ECO:0000256" key="5">
    <source>
        <dbReference type="PROSITE-ProRule" id="PRU00205"/>
    </source>
</evidence>
<dbReference type="GO" id="GO:0005783">
    <property type="term" value="C:endoplasmic reticulum"/>
    <property type="evidence" value="ECO:0007669"/>
    <property type="project" value="TreeGrafter"/>
</dbReference>
<keyword evidence="2 5" id="KW-0812">Transmembrane</keyword>
<keyword evidence="4 5" id="KW-0472">Membrane</keyword>
<evidence type="ECO:0000256" key="3">
    <source>
        <dbReference type="ARBA" id="ARBA00022989"/>
    </source>
</evidence>
<evidence type="ECO:0000256" key="6">
    <source>
        <dbReference type="SAM" id="MobiDB-lite"/>
    </source>
</evidence>
<evidence type="ECO:0000256" key="4">
    <source>
        <dbReference type="ARBA" id="ARBA00023136"/>
    </source>
</evidence>
<organism evidence="9 10">
    <name type="scientific">Tilletiopsis washingtonensis</name>
    <dbReference type="NCBI Taxonomy" id="58919"/>
    <lineage>
        <taxon>Eukaryota</taxon>
        <taxon>Fungi</taxon>
        <taxon>Dikarya</taxon>
        <taxon>Basidiomycota</taxon>
        <taxon>Ustilaginomycotina</taxon>
        <taxon>Exobasidiomycetes</taxon>
        <taxon>Entylomatales</taxon>
        <taxon>Entylomatales incertae sedis</taxon>
        <taxon>Tilletiopsis</taxon>
    </lineage>
</organism>
<dbReference type="PANTHER" id="PTHR13439:SF0">
    <property type="entry name" value="TOPOISOMERASE I DAMAGE AFFECTED PROTEIN 4"/>
    <property type="match status" value="1"/>
</dbReference>
<dbReference type="OrthoDB" id="10266980at2759"/>
<evidence type="ECO:0000313" key="9">
    <source>
        <dbReference type="EMBL" id="PWO00850.1"/>
    </source>
</evidence>
<evidence type="ECO:0000256" key="7">
    <source>
        <dbReference type="SAM" id="Phobius"/>
    </source>
</evidence>
<feature type="transmembrane region" description="Helical" evidence="7">
    <location>
        <begin position="193"/>
        <end position="219"/>
    </location>
</feature>
<feature type="region of interest" description="Disordered" evidence="6">
    <location>
        <begin position="270"/>
        <end position="340"/>
    </location>
</feature>
<feature type="transmembrane region" description="Helical" evidence="7">
    <location>
        <begin position="239"/>
        <end position="260"/>
    </location>
</feature>
<proteinExistence type="predicted"/>
<evidence type="ECO:0000256" key="1">
    <source>
        <dbReference type="ARBA" id="ARBA00004141"/>
    </source>
</evidence>
<keyword evidence="3 7" id="KW-1133">Transmembrane helix</keyword>
<feature type="transmembrane region" description="Helical" evidence="7">
    <location>
        <begin position="163"/>
        <end position="181"/>
    </location>
</feature>
<dbReference type="EMBL" id="KZ819284">
    <property type="protein sequence ID" value="PWO00850.1"/>
    <property type="molecule type" value="Genomic_DNA"/>
</dbReference>
<feature type="compositionally biased region" description="Basic and acidic residues" evidence="6">
    <location>
        <begin position="270"/>
        <end position="280"/>
    </location>
</feature>
<protein>
    <submittedName>
        <fullName evidence="9">DUF887-domain-containing protein</fullName>
    </submittedName>
</protein>
<dbReference type="InterPro" id="IPR006634">
    <property type="entry name" value="TLC-dom"/>
</dbReference>
<feature type="transmembrane region" description="Helical" evidence="7">
    <location>
        <begin position="106"/>
        <end position="126"/>
    </location>
</feature>
<dbReference type="STRING" id="58919.A0A316ZH79"/>
<feature type="compositionally biased region" description="Basic and acidic residues" evidence="6">
    <location>
        <begin position="301"/>
        <end position="332"/>
    </location>
</feature>
<name>A0A316ZH79_9BASI</name>